<evidence type="ECO:0000256" key="10">
    <source>
        <dbReference type="ARBA" id="ARBA00022842"/>
    </source>
</evidence>
<keyword evidence="5" id="KW-0436">Ligase</keyword>
<dbReference type="RefSeq" id="WP_353895680.1">
    <property type="nucleotide sequence ID" value="NZ_JBEVCJ010000007.1"/>
</dbReference>
<gene>
    <name evidence="12" type="ORF">ABVT43_08155</name>
</gene>
<comment type="pathway">
    <text evidence="2">Sulfur metabolism; glutathione biosynthesis; glutathione from L-cysteine and L-glutamate: step 2/2.</text>
</comment>
<comment type="caution">
    <text evidence="12">The sequence shown here is derived from an EMBL/GenBank/DDBJ whole genome shotgun (WGS) entry which is preliminary data.</text>
</comment>
<sequence>MKPNLNNQLIDGQDGKSFQITPAPGDTTWHEQGFNLPQLIHHQQQFLLGVHSSYDQFTPCKISLTPWQITQQQFNDALVSAKLLSRIFYKLSQMPELMLSMLQDYKVTDTTQSLAPHQLPKNLLSHFKHYLHSQVNNRRKPIKAIPVNLSRQDLLYDQDGHWKLVESNSIAAGMGPFSEVLSNLLESQSSMRFNKFAPNPAIYQQAATIFNAAKKNALLNQPVIVFLIAADEDNIYDQNYLINQISLMGAIVKRLTLIQLKQQIKSKNNRLYLSSGETIDCIYYRTGYNYKDYIFTDDAVHSSSAHSIDELMSFRQWIEQHQICSIPTINHQVATSKWIQMKLSQLSIQEIKINFELSQQESENVKQTLANNYQIISHQQQIVEALKERCWILKSQHEGGNSVYDISTPLPTLDLQHEKYLLMQKINSVIRQEEIHLLTANTIQSTHSVISELGIFTVGNDHHYGGYLLRSKPANQLQCGVHSAGGFLDTLVIADK</sequence>
<dbReference type="Pfam" id="PF03199">
    <property type="entry name" value="GSH_synthase"/>
    <property type="match status" value="1"/>
</dbReference>
<evidence type="ECO:0000256" key="3">
    <source>
        <dbReference type="ARBA" id="ARBA00010385"/>
    </source>
</evidence>
<dbReference type="InterPro" id="IPR014042">
    <property type="entry name" value="Glutathione_synthase_a-hlx"/>
</dbReference>
<evidence type="ECO:0000256" key="5">
    <source>
        <dbReference type="ARBA" id="ARBA00022598"/>
    </source>
</evidence>
<dbReference type="Pfam" id="PF03917">
    <property type="entry name" value="GSH_synth_ATP"/>
    <property type="match status" value="1"/>
</dbReference>
<evidence type="ECO:0000256" key="2">
    <source>
        <dbReference type="ARBA" id="ARBA00004965"/>
    </source>
</evidence>
<dbReference type="Gene3D" id="1.10.1080.10">
    <property type="entry name" value="Glutathione Synthetase, Chain A, domain 3"/>
    <property type="match status" value="1"/>
</dbReference>
<dbReference type="SUPFAM" id="SSF56059">
    <property type="entry name" value="Glutathione synthetase ATP-binding domain-like"/>
    <property type="match status" value="1"/>
</dbReference>
<keyword evidence="6" id="KW-0317">Glutathione biosynthesis</keyword>
<comment type="similarity">
    <text evidence="3">Belongs to the eukaryotic GSH synthase family.</text>
</comment>
<protein>
    <recommendedName>
        <fullName evidence="4">glutathione synthase</fullName>
        <ecNumber evidence="4">6.3.2.3</ecNumber>
    </recommendedName>
</protein>
<evidence type="ECO:0000256" key="9">
    <source>
        <dbReference type="ARBA" id="ARBA00022840"/>
    </source>
</evidence>
<dbReference type="PANTHER" id="PTHR11130:SF0">
    <property type="entry name" value="GLUTATHIONE SYNTHETASE"/>
    <property type="match status" value="1"/>
</dbReference>
<keyword evidence="13" id="KW-1185">Reference proteome</keyword>
<evidence type="ECO:0000256" key="4">
    <source>
        <dbReference type="ARBA" id="ARBA00012214"/>
    </source>
</evidence>
<reference evidence="12 13" key="1">
    <citation type="submission" date="2024-06" db="EMBL/GenBank/DDBJ databases">
        <authorList>
            <person name="Li F."/>
        </authorList>
    </citation>
    <scope>NUCLEOTIDE SEQUENCE [LARGE SCALE GENOMIC DNA]</scope>
    <source>
        <strain evidence="12 13">GXAS 311</strain>
    </source>
</reference>
<dbReference type="Gene3D" id="3.40.50.1760">
    <property type="entry name" value="Glutathione synthase, substrate-binding domain superfamily, eukaryotic"/>
    <property type="match status" value="1"/>
</dbReference>
<keyword evidence="10" id="KW-0460">Magnesium</keyword>
<dbReference type="InterPro" id="IPR014709">
    <property type="entry name" value="Glutathione_synthase_C_euk"/>
</dbReference>
<dbReference type="InterPro" id="IPR016185">
    <property type="entry name" value="PreATP-grasp_dom_sf"/>
</dbReference>
<dbReference type="SUPFAM" id="SSF52440">
    <property type="entry name" value="PreATP-grasp domain"/>
    <property type="match status" value="1"/>
</dbReference>
<feature type="domain" description="Glutathione synthase substrate-binding" evidence="11">
    <location>
        <begin position="223"/>
        <end position="334"/>
    </location>
</feature>
<dbReference type="PIRSF" id="PIRSF001558">
    <property type="entry name" value="GSHase"/>
    <property type="match status" value="1"/>
</dbReference>
<evidence type="ECO:0000259" key="11">
    <source>
        <dbReference type="Pfam" id="PF03199"/>
    </source>
</evidence>
<dbReference type="InterPro" id="IPR037013">
    <property type="entry name" value="GSH-S_sub-bd_sf"/>
</dbReference>
<keyword evidence="7" id="KW-0479">Metal-binding</keyword>
<comment type="cofactor">
    <cofactor evidence="1">
        <name>Mg(2+)</name>
        <dbReference type="ChEBI" id="CHEBI:18420"/>
    </cofactor>
</comment>
<dbReference type="InterPro" id="IPR004887">
    <property type="entry name" value="GSH_synth_subst-bd"/>
</dbReference>
<dbReference type="Proteomes" id="UP001548189">
    <property type="component" value="Unassembled WGS sequence"/>
</dbReference>
<keyword evidence="8" id="KW-0547">Nucleotide-binding</keyword>
<dbReference type="InterPro" id="IPR005615">
    <property type="entry name" value="Glutathione_synthase"/>
</dbReference>
<dbReference type="EC" id="6.3.2.3" evidence="4"/>
<dbReference type="InterPro" id="IPR014049">
    <property type="entry name" value="Glutathione_synthase_N_euk"/>
</dbReference>
<evidence type="ECO:0000256" key="7">
    <source>
        <dbReference type="ARBA" id="ARBA00022723"/>
    </source>
</evidence>
<accession>A0ABV2BT65</accession>
<name>A0ABV2BT65_9GAMM</name>
<dbReference type="Gene3D" id="3.30.1490.80">
    <property type="match status" value="1"/>
</dbReference>
<organism evidence="12 13">
    <name type="scientific">Aliikangiella maris</name>
    <dbReference type="NCBI Taxonomy" id="3162458"/>
    <lineage>
        <taxon>Bacteria</taxon>
        <taxon>Pseudomonadati</taxon>
        <taxon>Pseudomonadota</taxon>
        <taxon>Gammaproteobacteria</taxon>
        <taxon>Oceanospirillales</taxon>
        <taxon>Pleioneaceae</taxon>
        <taxon>Aliikangiella</taxon>
    </lineage>
</organism>
<evidence type="ECO:0000313" key="13">
    <source>
        <dbReference type="Proteomes" id="UP001548189"/>
    </source>
</evidence>
<dbReference type="EMBL" id="JBEVCJ010000007">
    <property type="protein sequence ID" value="MET1255094.1"/>
    <property type="molecule type" value="Genomic_DNA"/>
</dbReference>
<dbReference type="PANTHER" id="PTHR11130">
    <property type="entry name" value="GLUTATHIONE SYNTHETASE"/>
    <property type="match status" value="1"/>
</dbReference>
<evidence type="ECO:0000256" key="8">
    <source>
        <dbReference type="ARBA" id="ARBA00022741"/>
    </source>
</evidence>
<dbReference type="Gene3D" id="3.30.1490.50">
    <property type="match status" value="1"/>
</dbReference>
<keyword evidence="9" id="KW-0067">ATP-binding</keyword>
<dbReference type="Gene3D" id="3.30.470.20">
    <property type="entry name" value="ATP-grasp fold, B domain"/>
    <property type="match status" value="1"/>
</dbReference>
<evidence type="ECO:0000313" key="12">
    <source>
        <dbReference type="EMBL" id="MET1255094.1"/>
    </source>
</evidence>
<evidence type="ECO:0000256" key="1">
    <source>
        <dbReference type="ARBA" id="ARBA00001946"/>
    </source>
</evidence>
<evidence type="ECO:0000256" key="6">
    <source>
        <dbReference type="ARBA" id="ARBA00022684"/>
    </source>
</evidence>
<proteinExistence type="inferred from homology"/>